<dbReference type="GO" id="GO:0003677">
    <property type="term" value="F:DNA binding"/>
    <property type="evidence" value="ECO:0007669"/>
    <property type="project" value="InterPro"/>
</dbReference>
<dbReference type="RefSeq" id="WP_154544979.1">
    <property type="nucleotide sequence ID" value="NZ_VULO01000007.1"/>
</dbReference>
<proteinExistence type="predicted"/>
<evidence type="ECO:0000313" key="3">
    <source>
        <dbReference type="Proteomes" id="UP000470875"/>
    </source>
</evidence>
<dbReference type="InterPro" id="IPR009061">
    <property type="entry name" value="DNA-bd_dom_put_sf"/>
</dbReference>
<dbReference type="SUPFAM" id="SSF46955">
    <property type="entry name" value="Putative DNA-binding domain"/>
    <property type="match status" value="1"/>
</dbReference>
<gene>
    <name evidence="2" type="ORF">FYJ24_07145</name>
</gene>
<dbReference type="InterPro" id="IPR041657">
    <property type="entry name" value="HTH_17"/>
</dbReference>
<dbReference type="Proteomes" id="UP000470875">
    <property type="component" value="Unassembled WGS sequence"/>
</dbReference>
<dbReference type="EMBL" id="VULO01000007">
    <property type="protein sequence ID" value="MSS84541.1"/>
    <property type="molecule type" value="Genomic_DNA"/>
</dbReference>
<accession>A0A6N7W552</accession>
<dbReference type="Pfam" id="PF12728">
    <property type="entry name" value="HTH_17"/>
    <property type="match status" value="1"/>
</dbReference>
<protein>
    <submittedName>
        <fullName evidence="2">Helix-turn-helix domain-containing protein</fullName>
    </submittedName>
</protein>
<feature type="domain" description="Helix-turn-helix" evidence="1">
    <location>
        <begin position="6"/>
        <end position="51"/>
    </location>
</feature>
<name>A0A6N7W552_9ACTO</name>
<comment type="caution">
    <text evidence="2">The sequence shown here is derived from an EMBL/GenBank/DDBJ whole genome shotgun (WGS) entry which is preliminary data.</text>
</comment>
<evidence type="ECO:0000313" key="2">
    <source>
        <dbReference type="EMBL" id="MSS84541.1"/>
    </source>
</evidence>
<dbReference type="AlphaFoldDB" id="A0A6N7W552"/>
<dbReference type="NCBIfam" id="TIGR01764">
    <property type="entry name" value="excise"/>
    <property type="match status" value="1"/>
</dbReference>
<dbReference type="InterPro" id="IPR010093">
    <property type="entry name" value="SinI_DNA-bd"/>
</dbReference>
<organism evidence="2 3">
    <name type="scientific">Scrofimicrobium canadense</name>
    <dbReference type="NCBI Taxonomy" id="2652290"/>
    <lineage>
        <taxon>Bacteria</taxon>
        <taxon>Bacillati</taxon>
        <taxon>Actinomycetota</taxon>
        <taxon>Actinomycetes</taxon>
        <taxon>Actinomycetales</taxon>
        <taxon>Actinomycetaceae</taxon>
        <taxon>Scrofimicrobium</taxon>
    </lineage>
</organism>
<sequence length="72" mass="7853">MSVEALTLKEAASLTKSSEKTLRRMIARGELKAYKFGRGIRIKPADLEAAMRPVTPLANIVEIDLELAGGVR</sequence>
<keyword evidence="3" id="KW-1185">Reference proteome</keyword>
<reference evidence="2 3" key="1">
    <citation type="submission" date="2019-08" db="EMBL/GenBank/DDBJ databases">
        <title>In-depth cultivation of the pig gut microbiome towards novel bacterial diversity and tailored functional studies.</title>
        <authorList>
            <person name="Wylensek D."/>
            <person name="Hitch T.C.A."/>
            <person name="Clavel T."/>
        </authorList>
    </citation>
    <scope>NUCLEOTIDE SEQUENCE [LARGE SCALE GENOMIC DNA]</scope>
    <source>
        <strain evidence="2 3">WB03_NA08</strain>
    </source>
</reference>
<evidence type="ECO:0000259" key="1">
    <source>
        <dbReference type="Pfam" id="PF12728"/>
    </source>
</evidence>